<dbReference type="GO" id="GO:0003677">
    <property type="term" value="F:DNA binding"/>
    <property type="evidence" value="ECO:0007669"/>
    <property type="project" value="UniProtKB-KW"/>
</dbReference>
<comment type="caution">
    <text evidence="1">The sequence shown here is derived from an EMBL/GenBank/DDBJ whole genome shotgun (WGS) entry which is preliminary data.</text>
</comment>
<dbReference type="AlphaFoldDB" id="A0A5A7P324"/>
<organism evidence="1 2">
    <name type="scientific">Striga asiatica</name>
    <name type="common">Asiatic witchweed</name>
    <name type="synonym">Buchnera asiatica</name>
    <dbReference type="NCBI Taxonomy" id="4170"/>
    <lineage>
        <taxon>Eukaryota</taxon>
        <taxon>Viridiplantae</taxon>
        <taxon>Streptophyta</taxon>
        <taxon>Embryophyta</taxon>
        <taxon>Tracheophyta</taxon>
        <taxon>Spermatophyta</taxon>
        <taxon>Magnoliopsida</taxon>
        <taxon>eudicotyledons</taxon>
        <taxon>Gunneridae</taxon>
        <taxon>Pentapetalae</taxon>
        <taxon>asterids</taxon>
        <taxon>lamiids</taxon>
        <taxon>Lamiales</taxon>
        <taxon>Orobanchaceae</taxon>
        <taxon>Buchnereae</taxon>
        <taxon>Striga</taxon>
    </lineage>
</organism>
<protein>
    <submittedName>
        <fullName evidence="1">Major DNA-binding protein</fullName>
    </submittedName>
</protein>
<sequence>MKVTELGTYFSSHIRLKIERDSFPSPFTAWPTIIDVHETTSFIDIPLKMARAFVMLPHFAYMSIRAFPKTTLLLKHSLLSTMECAHFIEHFPGIPQVSTPCIHVHESCPDRNITVEPTNFCTSMDHPSERKVFASR</sequence>
<gene>
    <name evidence="1" type="ORF">STAS_02821</name>
</gene>
<proteinExistence type="predicted"/>
<evidence type="ECO:0000313" key="1">
    <source>
        <dbReference type="EMBL" id="GER27139.1"/>
    </source>
</evidence>
<reference evidence="2" key="1">
    <citation type="journal article" date="2019" name="Curr. Biol.">
        <title>Genome Sequence of Striga asiatica Provides Insight into the Evolution of Plant Parasitism.</title>
        <authorList>
            <person name="Yoshida S."/>
            <person name="Kim S."/>
            <person name="Wafula E.K."/>
            <person name="Tanskanen J."/>
            <person name="Kim Y.M."/>
            <person name="Honaas L."/>
            <person name="Yang Z."/>
            <person name="Spallek T."/>
            <person name="Conn C.E."/>
            <person name="Ichihashi Y."/>
            <person name="Cheong K."/>
            <person name="Cui S."/>
            <person name="Der J.P."/>
            <person name="Gundlach H."/>
            <person name="Jiao Y."/>
            <person name="Hori C."/>
            <person name="Ishida J.K."/>
            <person name="Kasahara H."/>
            <person name="Kiba T."/>
            <person name="Kim M.S."/>
            <person name="Koo N."/>
            <person name="Laohavisit A."/>
            <person name="Lee Y.H."/>
            <person name="Lumba S."/>
            <person name="McCourt P."/>
            <person name="Mortimer J.C."/>
            <person name="Mutuku J.M."/>
            <person name="Nomura T."/>
            <person name="Sasaki-Sekimoto Y."/>
            <person name="Seto Y."/>
            <person name="Wang Y."/>
            <person name="Wakatake T."/>
            <person name="Sakakibara H."/>
            <person name="Demura T."/>
            <person name="Yamaguchi S."/>
            <person name="Yoneyama K."/>
            <person name="Manabe R.I."/>
            <person name="Nelson D.C."/>
            <person name="Schulman A.H."/>
            <person name="Timko M.P."/>
            <person name="dePamphilis C.W."/>
            <person name="Choi D."/>
            <person name="Shirasu K."/>
        </authorList>
    </citation>
    <scope>NUCLEOTIDE SEQUENCE [LARGE SCALE GENOMIC DNA]</scope>
    <source>
        <strain evidence="2">cv. UVA1</strain>
    </source>
</reference>
<name>A0A5A7P324_STRAF</name>
<dbReference type="Proteomes" id="UP000325081">
    <property type="component" value="Unassembled WGS sequence"/>
</dbReference>
<keyword evidence="1" id="KW-0238">DNA-binding</keyword>
<dbReference type="EMBL" id="BKCP01001558">
    <property type="protein sequence ID" value="GER27139.1"/>
    <property type="molecule type" value="Genomic_DNA"/>
</dbReference>
<evidence type="ECO:0000313" key="2">
    <source>
        <dbReference type="Proteomes" id="UP000325081"/>
    </source>
</evidence>
<keyword evidence="2" id="KW-1185">Reference proteome</keyword>
<accession>A0A5A7P324</accession>